<proteinExistence type="predicted"/>
<dbReference type="EMBL" id="NMUH01000024">
    <property type="protein sequence ID" value="MQL68905.1"/>
    <property type="molecule type" value="Genomic_DNA"/>
</dbReference>
<reference evidence="2" key="1">
    <citation type="submission" date="2017-07" db="EMBL/GenBank/DDBJ databases">
        <title>Taro Niue Genome Assembly and Annotation.</title>
        <authorList>
            <person name="Atibalentja N."/>
            <person name="Keating K."/>
            <person name="Fields C.J."/>
        </authorList>
    </citation>
    <scope>NUCLEOTIDE SEQUENCE</scope>
    <source>
        <strain evidence="2">Niue_2</strain>
        <tissue evidence="2">Leaf</tissue>
    </source>
</reference>
<gene>
    <name evidence="2" type="ORF">Taro_001177</name>
</gene>
<comment type="caution">
    <text evidence="2">The sequence shown here is derived from an EMBL/GenBank/DDBJ whole genome shotgun (WGS) entry which is preliminary data.</text>
</comment>
<dbReference type="Proteomes" id="UP000652761">
    <property type="component" value="Unassembled WGS sequence"/>
</dbReference>
<feature type="non-terminal residue" evidence="2">
    <location>
        <position position="1"/>
    </location>
</feature>
<feature type="non-terminal residue" evidence="2">
    <location>
        <position position="175"/>
    </location>
</feature>
<protein>
    <submittedName>
        <fullName evidence="2">Uncharacterized protein</fullName>
    </submittedName>
</protein>
<keyword evidence="3" id="KW-1185">Reference proteome</keyword>
<dbReference type="AlphaFoldDB" id="A0A843TCV6"/>
<feature type="region of interest" description="Disordered" evidence="1">
    <location>
        <begin position="1"/>
        <end position="33"/>
    </location>
</feature>
<name>A0A843TCV6_COLES</name>
<evidence type="ECO:0000313" key="3">
    <source>
        <dbReference type="Proteomes" id="UP000652761"/>
    </source>
</evidence>
<feature type="compositionally biased region" description="Polar residues" evidence="1">
    <location>
        <begin position="1"/>
        <end position="13"/>
    </location>
</feature>
<accession>A0A843TCV6</accession>
<feature type="region of interest" description="Disordered" evidence="1">
    <location>
        <begin position="94"/>
        <end position="158"/>
    </location>
</feature>
<evidence type="ECO:0000256" key="1">
    <source>
        <dbReference type="SAM" id="MobiDB-lite"/>
    </source>
</evidence>
<feature type="compositionally biased region" description="Acidic residues" evidence="1">
    <location>
        <begin position="116"/>
        <end position="132"/>
    </location>
</feature>
<evidence type="ECO:0000313" key="2">
    <source>
        <dbReference type="EMBL" id="MQL68905.1"/>
    </source>
</evidence>
<organism evidence="2 3">
    <name type="scientific">Colocasia esculenta</name>
    <name type="common">Wild taro</name>
    <name type="synonym">Arum esculentum</name>
    <dbReference type="NCBI Taxonomy" id="4460"/>
    <lineage>
        <taxon>Eukaryota</taxon>
        <taxon>Viridiplantae</taxon>
        <taxon>Streptophyta</taxon>
        <taxon>Embryophyta</taxon>
        <taxon>Tracheophyta</taxon>
        <taxon>Spermatophyta</taxon>
        <taxon>Magnoliopsida</taxon>
        <taxon>Liliopsida</taxon>
        <taxon>Araceae</taxon>
        <taxon>Aroideae</taxon>
        <taxon>Colocasieae</taxon>
        <taxon>Colocasia</taxon>
    </lineage>
</organism>
<sequence>VYSSLSKRASSPTKRVFPPDDQEEPSRSNVRLLPLGRLRSRKTRTQVSIHRRIRRHCFCRDPEGAVASVAFSSEHSDATFVALSERDAAVVAIKEATGPSSRSEQGEALAPRPAEEQEDEEPKSPSTEEEGDDRCVAIKKVSLPTSHSHQSIATPSLSHYQCSAVLGEKATQSTS</sequence>
<feature type="compositionally biased region" description="Polar residues" evidence="1">
    <location>
        <begin position="143"/>
        <end position="158"/>
    </location>
</feature>